<comment type="caution">
    <text evidence="7">The sequence shown here is derived from an EMBL/GenBank/DDBJ whole genome shotgun (WGS) entry which is preliminary data.</text>
</comment>
<feature type="transmembrane region" description="Helical" evidence="6">
    <location>
        <begin position="207"/>
        <end position="232"/>
    </location>
</feature>
<accession>A0ABX2CT80</accession>
<keyword evidence="3 6" id="KW-0812">Transmembrane</keyword>
<keyword evidence="5 6" id="KW-0472">Membrane</keyword>
<evidence type="ECO:0000256" key="6">
    <source>
        <dbReference type="SAM" id="Phobius"/>
    </source>
</evidence>
<evidence type="ECO:0000256" key="5">
    <source>
        <dbReference type="ARBA" id="ARBA00023136"/>
    </source>
</evidence>
<feature type="transmembrane region" description="Helical" evidence="6">
    <location>
        <begin position="12"/>
        <end position="32"/>
    </location>
</feature>
<comment type="subcellular location">
    <subcellularLocation>
        <location evidence="1">Membrane</location>
        <topology evidence="1">Multi-pass membrane protein</topology>
    </subcellularLocation>
</comment>
<dbReference type="RefSeq" id="WP_339382772.1">
    <property type="nucleotide sequence ID" value="NZ_CAWPPK010000079.1"/>
</dbReference>
<dbReference type="Pfam" id="PF01594">
    <property type="entry name" value="AI-2E_transport"/>
    <property type="match status" value="1"/>
</dbReference>
<protein>
    <recommendedName>
        <fullName evidence="9">AI-2E family transporter</fullName>
    </recommendedName>
</protein>
<evidence type="ECO:0008006" key="9">
    <source>
        <dbReference type="Google" id="ProtNLM"/>
    </source>
</evidence>
<sequence>MKEPEKTPPNFWNMLSNLALVRFLLLFASGWAGLQLLAYFETAVAVFTIAALVAFLLNYPVRTLQRFLPRNLAVAFVVLLTILVFGGLTVTVGVTLLSQGQQLIDSMTEFVNALAPLSERIEAFLRARNLQVNLRVIEEQLRNQALAGVVSSIAFLQVFLTNLLNLILIMVVASFMLIDGERLWLLVLKFIPRHLHRRLSLTIERNFLGFFQAQILLMLFLTTASFVIFLLLDVKFPLILAFIIGLFDLVPGIGATLGISLVCFIVLSQNVWLALKVLAACIVLQQIQDNFIHPRLMQNSLNLNPVVVFFALLVGARSAGLLGIFLAIPLAGVIVSWFEIEEMQAEA</sequence>
<dbReference type="InterPro" id="IPR002549">
    <property type="entry name" value="AI-2E-like"/>
</dbReference>
<dbReference type="Proteomes" id="UP000702425">
    <property type="component" value="Unassembled WGS sequence"/>
</dbReference>
<evidence type="ECO:0000256" key="3">
    <source>
        <dbReference type="ARBA" id="ARBA00022692"/>
    </source>
</evidence>
<evidence type="ECO:0000313" key="7">
    <source>
        <dbReference type="EMBL" id="NQE33624.1"/>
    </source>
</evidence>
<name>A0ABX2CT80_9CYAN</name>
<evidence type="ECO:0000256" key="2">
    <source>
        <dbReference type="ARBA" id="ARBA00009773"/>
    </source>
</evidence>
<dbReference type="PANTHER" id="PTHR21716">
    <property type="entry name" value="TRANSMEMBRANE PROTEIN"/>
    <property type="match status" value="1"/>
</dbReference>
<evidence type="ECO:0000256" key="4">
    <source>
        <dbReference type="ARBA" id="ARBA00022989"/>
    </source>
</evidence>
<feature type="transmembrane region" description="Helical" evidence="6">
    <location>
        <begin position="238"/>
        <end position="264"/>
    </location>
</feature>
<feature type="transmembrane region" description="Helical" evidence="6">
    <location>
        <begin position="71"/>
        <end position="97"/>
    </location>
</feature>
<dbReference type="PANTHER" id="PTHR21716:SF66">
    <property type="entry name" value="TRANSPORT PROTEIN SLL0063-RELATED"/>
    <property type="match status" value="1"/>
</dbReference>
<keyword evidence="4 6" id="KW-1133">Transmembrane helix</keyword>
<evidence type="ECO:0000256" key="1">
    <source>
        <dbReference type="ARBA" id="ARBA00004141"/>
    </source>
</evidence>
<evidence type="ECO:0000313" key="8">
    <source>
        <dbReference type="Proteomes" id="UP000702425"/>
    </source>
</evidence>
<keyword evidence="8" id="KW-1185">Reference proteome</keyword>
<feature type="transmembrane region" description="Helical" evidence="6">
    <location>
        <begin position="307"/>
        <end position="338"/>
    </location>
</feature>
<reference evidence="7 8" key="1">
    <citation type="journal article" date="2020" name="Sci. Rep.">
        <title>A novel cyanobacterial geosmin producer, revising GeoA distribution and dispersion patterns in Bacteria.</title>
        <authorList>
            <person name="Churro C."/>
            <person name="Semedo-Aguiar A.P."/>
            <person name="Silva A.D."/>
            <person name="Pereira-Leal J.B."/>
            <person name="Leite R.B."/>
        </authorList>
    </citation>
    <scope>NUCLEOTIDE SEQUENCE [LARGE SCALE GENOMIC DNA]</scope>
    <source>
        <strain evidence="7 8">IPMA8</strain>
    </source>
</reference>
<comment type="similarity">
    <text evidence="2">Belongs to the autoinducer-2 exporter (AI-2E) (TC 2.A.86) family.</text>
</comment>
<gene>
    <name evidence="7" type="ORF">E5S67_01344</name>
</gene>
<feature type="transmembrane region" description="Helical" evidence="6">
    <location>
        <begin position="38"/>
        <end position="59"/>
    </location>
</feature>
<feature type="transmembrane region" description="Helical" evidence="6">
    <location>
        <begin position="153"/>
        <end position="178"/>
    </location>
</feature>
<dbReference type="EMBL" id="SRRZ01000017">
    <property type="protein sequence ID" value="NQE33624.1"/>
    <property type="molecule type" value="Genomic_DNA"/>
</dbReference>
<proteinExistence type="inferred from homology"/>
<organism evidence="7 8">
    <name type="scientific">Microcoleus asticus IPMA8</name>
    <dbReference type="NCBI Taxonomy" id="2563858"/>
    <lineage>
        <taxon>Bacteria</taxon>
        <taxon>Bacillati</taxon>
        <taxon>Cyanobacteriota</taxon>
        <taxon>Cyanophyceae</taxon>
        <taxon>Oscillatoriophycideae</taxon>
        <taxon>Oscillatoriales</taxon>
        <taxon>Microcoleaceae</taxon>
        <taxon>Microcoleus</taxon>
        <taxon>Microcoleus asticus</taxon>
    </lineage>
</organism>